<evidence type="ECO:0000256" key="3">
    <source>
        <dbReference type="ARBA" id="ARBA00023172"/>
    </source>
</evidence>
<dbReference type="Pfam" id="PF00589">
    <property type="entry name" value="Phage_integrase"/>
    <property type="match status" value="1"/>
</dbReference>
<dbReference type="GO" id="GO:0003677">
    <property type="term" value="F:DNA binding"/>
    <property type="evidence" value="ECO:0007669"/>
    <property type="project" value="InterPro"/>
</dbReference>
<dbReference type="InterPro" id="IPR011010">
    <property type="entry name" value="DNA_brk_join_enz"/>
</dbReference>
<accession>A0A380QAD5</accession>
<dbReference type="GO" id="GO:0015074">
    <property type="term" value="P:DNA integration"/>
    <property type="evidence" value="ECO:0007669"/>
    <property type="project" value="UniProtKB-KW"/>
</dbReference>
<dbReference type="EMBL" id="UHJC01000001">
    <property type="protein sequence ID" value="SUP84351.1"/>
    <property type="molecule type" value="Genomic_DNA"/>
</dbReference>
<evidence type="ECO:0000259" key="4">
    <source>
        <dbReference type="Pfam" id="PF00589"/>
    </source>
</evidence>
<proteinExistence type="inferred from homology"/>
<evidence type="ECO:0000313" key="5">
    <source>
        <dbReference type="EMBL" id="SUP84351.1"/>
    </source>
</evidence>
<feature type="domain" description="Tyr recombinase" evidence="4">
    <location>
        <begin position="7"/>
        <end position="84"/>
    </location>
</feature>
<name>A0A380QAD5_YERPU</name>
<dbReference type="InterPro" id="IPR013762">
    <property type="entry name" value="Integrase-like_cat_sf"/>
</dbReference>
<protein>
    <submittedName>
        <fullName evidence="5">Integrase</fullName>
    </submittedName>
</protein>
<dbReference type="AlphaFoldDB" id="A0A380QAD5"/>
<dbReference type="InterPro" id="IPR002104">
    <property type="entry name" value="Integrase_catalytic"/>
</dbReference>
<dbReference type="PANTHER" id="PTHR30629">
    <property type="entry name" value="PROPHAGE INTEGRASE"/>
    <property type="match status" value="1"/>
</dbReference>
<dbReference type="InterPro" id="IPR050808">
    <property type="entry name" value="Phage_Integrase"/>
</dbReference>
<keyword evidence="3" id="KW-0233">DNA recombination</keyword>
<dbReference type="Gene3D" id="1.10.443.10">
    <property type="entry name" value="Intergrase catalytic core"/>
    <property type="match status" value="1"/>
</dbReference>
<evidence type="ECO:0000313" key="6">
    <source>
        <dbReference type="Proteomes" id="UP000255087"/>
    </source>
</evidence>
<comment type="similarity">
    <text evidence="1">Belongs to the 'phage' integrase family.</text>
</comment>
<dbReference type="Proteomes" id="UP000255087">
    <property type="component" value="Unassembled WGS sequence"/>
</dbReference>
<sequence length="86" mass="9538">MMAKAYHLVPLSTPALAILEKLKVLTGNYKLVFPGRNDAGKPMNEASINKVIKMLGYHGRATGHGFRHTMSTILHEKGYNSAWIET</sequence>
<dbReference type="PANTHER" id="PTHR30629:SF2">
    <property type="entry name" value="PROPHAGE INTEGRASE INTS-RELATED"/>
    <property type="match status" value="1"/>
</dbReference>
<evidence type="ECO:0000256" key="2">
    <source>
        <dbReference type="ARBA" id="ARBA00022908"/>
    </source>
</evidence>
<evidence type="ECO:0000256" key="1">
    <source>
        <dbReference type="ARBA" id="ARBA00008857"/>
    </source>
</evidence>
<gene>
    <name evidence="5" type="primary">intS_3</name>
    <name evidence="5" type="ORF">NCTC8580_02997</name>
</gene>
<reference evidence="5 6" key="1">
    <citation type="submission" date="2018-06" db="EMBL/GenBank/DDBJ databases">
        <authorList>
            <consortium name="Pathogen Informatics"/>
            <person name="Doyle S."/>
        </authorList>
    </citation>
    <scope>NUCLEOTIDE SEQUENCE [LARGE SCALE GENOMIC DNA]</scope>
    <source>
        <strain evidence="5 6">NCTC8580</strain>
    </source>
</reference>
<keyword evidence="2" id="KW-0229">DNA integration</keyword>
<dbReference type="SUPFAM" id="SSF56349">
    <property type="entry name" value="DNA breaking-rejoining enzymes"/>
    <property type="match status" value="1"/>
</dbReference>
<dbReference type="GO" id="GO:0006310">
    <property type="term" value="P:DNA recombination"/>
    <property type="evidence" value="ECO:0007669"/>
    <property type="project" value="UniProtKB-KW"/>
</dbReference>
<organism evidence="5 6">
    <name type="scientific">Yersinia pseudotuberculosis</name>
    <dbReference type="NCBI Taxonomy" id="633"/>
    <lineage>
        <taxon>Bacteria</taxon>
        <taxon>Pseudomonadati</taxon>
        <taxon>Pseudomonadota</taxon>
        <taxon>Gammaproteobacteria</taxon>
        <taxon>Enterobacterales</taxon>
        <taxon>Yersiniaceae</taxon>
        <taxon>Yersinia</taxon>
    </lineage>
</organism>